<protein>
    <submittedName>
        <fullName evidence="1">Uncharacterized protein</fullName>
    </submittedName>
</protein>
<accession>A0A8D4VR05</accession>
<dbReference type="EMBL" id="AP019782">
    <property type="protein sequence ID" value="BBL70810.1"/>
    <property type="molecule type" value="Genomic_DNA"/>
</dbReference>
<dbReference type="RefSeq" id="WP_221048657.1">
    <property type="nucleotide sequence ID" value="NZ_AP019782.1"/>
</dbReference>
<dbReference type="Proteomes" id="UP000824988">
    <property type="component" value="Chromosome"/>
</dbReference>
<reference evidence="1" key="1">
    <citation type="submission" date="2019-06" db="EMBL/GenBank/DDBJ databases">
        <title>Complete genome sequence of Methylogaea oryzae strain JCM16910.</title>
        <authorList>
            <person name="Asakawa S."/>
        </authorList>
    </citation>
    <scope>NUCLEOTIDE SEQUENCE</scope>
    <source>
        <strain evidence="1">E10</strain>
    </source>
</reference>
<sequence>MTTQIPYCPGQTHVAATNCPPATVCPQPTTLCAPPAQQNAGTVYSAYTQCPTVPPVCAQTHWQCPTIPPACHVVGPTGVQHCTQYPAACGNTAWPGCQIGYTGWLGCTVVGPTGWQGCQPATSMPGCPSTSTCPPANAAAAAPAGGTMATVCTQFPPCAGPTGVQHCTQAPDVCGHTAWHGCPGTAATVCTQYPPCQGPAAFAAAPAQVGPTGTLGCTVPPQCVGPTGTQGCTAMPGCPSTSTCPPAQAAAPIGHTAWLGCTVVGPTGWQGCVPPTHLLGCTCLPMTVGPVIPTHNMPICPPINTCLPWTVGPVVTVAGAGC</sequence>
<dbReference type="AlphaFoldDB" id="A0A8D4VR05"/>
<keyword evidence="2" id="KW-1185">Reference proteome</keyword>
<name>A0A8D4VR05_9GAMM</name>
<evidence type="ECO:0000313" key="1">
    <source>
        <dbReference type="EMBL" id="BBL70810.1"/>
    </source>
</evidence>
<dbReference type="KEGG" id="moz:MoryE10_14160"/>
<gene>
    <name evidence="1" type="ORF">MoryE10_14160</name>
</gene>
<organism evidence="1 2">
    <name type="scientific">Methylogaea oryzae</name>
    <dbReference type="NCBI Taxonomy" id="1295382"/>
    <lineage>
        <taxon>Bacteria</taxon>
        <taxon>Pseudomonadati</taxon>
        <taxon>Pseudomonadota</taxon>
        <taxon>Gammaproteobacteria</taxon>
        <taxon>Methylococcales</taxon>
        <taxon>Methylococcaceae</taxon>
        <taxon>Methylogaea</taxon>
    </lineage>
</organism>
<proteinExistence type="predicted"/>
<evidence type="ECO:0000313" key="2">
    <source>
        <dbReference type="Proteomes" id="UP000824988"/>
    </source>
</evidence>